<dbReference type="GO" id="GO:0009294">
    <property type="term" value="P:DNA-mediated transformation"/>
    <property type="evidence" value="ECO:0007669"/>
    <property type="project" value="InterPro"/>
</dbReference>
<dbReference type="PANTHER" id="PTHR43022">
    <property type="entry name" value="PROTEIN SMF"/>
    <property type="match status" value="1"/>
</dbReference>
<gene>
    <name evidence="3" type="primary">dprA</name>
    <name evidence="3" type="ORF">IAC50_01240</name>
</gene>
<reference evidence="3" key="1">
    <citation type="submission" date="2020-10" db="EMBL/GenBank/DDBJ databases">
        <authorList>
            <person name="Gilroy R."/>
        </authorList>
    </citation>
    <scope>NUCLEOTIDE SEQUENCE</scope>
    <source>
        <strain evidence="3">ChiHcec3-6078</strain>
    </source>
</reference>
<evidence type="ECO:0000313" key="4">
    <source>
        <dbReference type="Proteomes" id="UP000824090"/>
    </source>
</evidence>
<reference evidence="3" key="2">
    <citation type="journal article" date="2021" name="PeerJ">
        <title>Extensive microbial diversity within the chicken gut microbiome revealed by metagenomics and culture.</title>
        <authorList>
            <person name="Gilroy R."/>
            <person name="Ravi A."/>
            <person name="Getino M."/>
            <person name="Pursley I."/>
            <person name="Horton D.L."/>
            <person name="Alikhan N.F."/>
            <person name="Baker D."/>
            <person name="Gharbi K."/>
            <person name="Hall N."/>
            <person name="Watson M."/>
            <person name="Adriaenssens E.M."/>
            <person name="Foster-Nyarko E."/>
            <person name="Jarju S."/>
            <person name="Secka A."/>
            <person name="Antonio M."/>
            <person name="Oren A."/>
            <person name="Chaudhuri R.R."/>
            <person name="La Ragione R."/>
            <person name="Hildebrand F."/>
            <person name="Pallen M.J."/>
        </authorList>
    </citation>
    <scope>NUCLEOTIDE SEQUENCE</scope>
    <source>
        <strain evidence="3">ChiHcec3-6078</strain>
    </source>
</reference>
<dbReference type="Proteomes" id="UP000824090">
    <property type="component" value="Unassembled WGS sequence"/>
</dbReference>
<accession>A0A9D1HZ94</accession>
<name>A0A9D1HZ94_9FIRM</name>
<protein>
    <submittedName>
        <fullName evidence="3">DNA-protecting protein DprA</fullName>
    </submittedName>
</protein>
<dbReference type="Gene3D" id="3.40.50.450">
    <property type="match status" value="1"/>
</dbReference>
<dbReference type="InterPro" id="IPR003488">
    <property type="entry name" value="DprA"/>
</dbReference>
<sequence>MSDERISRITFGMAAFPDMLREIKDPPYQLFYIGDIDILKRPCAAVVGSRRTTQYGRSTAAAIGSRLAEKGVTVVSGMAAGIDTCAHMGALKGGGATAAVLGCGADVCYPRENLWLKEKIEEKGLIISEYPPGTRPERYYFPRRNRIISGLSSVTVVVQAGNSSGALITAELAAEQGRDVYSVPGNIDSRYNLGSNKLIKEGAIPVISPEDVLEPFGLNGMLSEEAERILGTTEKIIYRLLVDYGELTVDQICAKLGKPPAYVNAVVAVMEMKGVVFSALGKIFVANR</sequence>
<dbReference type="AlphaFoldDB" id="A0A9D1HZ94"/>
<dbReference type="EMBL" id="DVMP01000026">
    <property type="protein sequence ID" value="HIU25109.1"/>
    <property type="molecule type" value="Genomic_DNA"/>
</dbReference>
<evidence type="ECO:0000313" key="3">
    <source>
        <dbReference type="EMBL" id="HIU25109.1"/>
    </source>
</evidence>
<evidence type="ECO:0000259" key="2">
    <source>
        <dbReference type="Pfam" id="PF02481"/>
    </source>
</evidence>
<comment type="caution">
    <text evidence="3">The sequence shown here is derived from an EMBL/GenBank/DDBJ whole genome shotgun (WGS) entry which is preliminary data.</text>
</comment>
<dbReference type="InterPro" id="IPR057666">
    <property type="entry name" value="DrpA_SLOG"/>
</dbReference>
<organism evidence="3 4">
    <name type="scientific">Candidatus Allocopromorpha excrementigallinarum</name>
    <dbReference type="NCBI Taxonomy" id="2840742"/>
    <lineage>
        <taxon>Bacteria</taxon>
        <taxon>Bacillati</taxon>
        <taxon>Bacillota</taxon>
        <taxon>Clostridia</taxon>
        <taxon>Eubacteriales</taxon>
        <taxon>Eubacteriaceae</taxon>
        <taxon>Eubacteriaceae incertae sedis</taxon>
        <taxon>Candidatus Allocopromorpha</taxon>
    </lineage>
</organism>
<dbReference type="SUPFAM" id="SSF46785">
    <property type="entry name" value="Winged helix' DNA-binding domain"/>
    <property type="match status" value="1"/>
</dbReference>
<dbReference type="NCBIfam" id="TIGR00732">
    <property type="entry name" value="dprA"/>
    <property type="match status" value="1"/>
</dbReference>
<proteinExistence type="inferred from homology"/>
<dbReference type="InterPro" id="IPR036390">
    <property type="entry name" value="WH_DNA-bd_sf"/>
</dbReference>
<evidence type="ECO:0000256" key="1">
    <source>
        <dbReference type="ARBA" id="ARBA00006525"/>
    </source>
</evidence>
<comment type="similarity">
    <text evidence="1">Belongs to the DprA/Smf family.</text>
</comment>
<dbReference type="Pfam" id="PF02481">
    <property type="entry name" value="DNA_processg_A"/>
    <property type="match status" value="1"/>
</dbReference>
<dbReference type="PANTHER" id="PTHR43022:SF1">
    <property type="entry name" value="PROTEIN SMF"/>
    <property type="match status" value="1"/>
</dbReference>
<dbReference type="SUPFAM" id="SSF102405">
    <property type="entry name" value="MCP/YpsA-like"/>
    <property type="match status" value="1"/>
</dbReference>
<feature type="domain" description="Smf/DprA SLOG" evidence="2">
    <location>
        <begin position="9"/>
        <end position="215"/>
    </location>
</feature>